<feature type="compositionally biased region" description="Basic and acidic residues" evidence="1">
    <location>
        <begin position="43"/>
        <end position="67"/>
    </location>
</feature>
<name>B8AQJ6_ORYSI</name>
<gene>
    <name evidence="2" type="ORF">OsI_11821</name>
</gene>
<proteinExistence type="predicted"/>
<accession>B8AQJ6</accession>
<dbReference type="AlphaFoldDB" id="B8AQJ6"/>
<evidence type="ECO:0000256" key="1">
    <source>
        <dbReference type="SAM" id="MobiDB-lite"/>
    </source>
</evidence>
<keyword evidence="3" id="KW-1185">Reference proteome</keyword>
<sequence>MARSDHPLAAFTAVACLKKGWRWLPVLYMGGARFGADASRIASDLEKRGGKEEGERRWEEKGGREEAPPLLATTAGGGIATGDEVGETRCGGWGSGLRIPGHLEATQK</sequence>
<dbReference type="PROSITE" id="PS51257">
    <property type="entry name" value="PROKAR_LIPOPROTEIN"/>
    <property type="match status" value="1"/>
</dbReference>
<protein>
    <submittedName>
        <fullName evidence="2">Uncharacterized protein</fullName>
    </submittedName>
</protein>
<dbReference type="EMBL" id="CM000128">
    <property type="protein sequence ID" value="EEC75370.1"/>
    <property type="molecule type" value="Genomic_DNA"/>
</dbReference>
<dbReference type="HOGENOM" id="CLU_2201356_0_0_1"/>
<organism evidence="2 3">
    <name type="scientific">Oryza sativa subsp. indica</name>
    <name type="common">Rice</name>
    <dbReference type="NCBI Taxonomy" id="39946"/>
    <lineage>
        <taxon>Eukaryota</taxon>
        <taxon>Viridiplantae</taxon>
        <taxon>Streptophyta</taxon>
        <taxon>Embryophyta</taxon>
        <taxon>Tracheophyta</taxon>
        <taxon>Spermatophyta</taxon>
        <taxon>Magnoliopsida</taxon>
        <taxon>Liliopsida</taxon>
        <taxon>Poales</taxon>
        <taxon>Poaceae</taxon>
        <taxon>BOP clade</taxon>
        <taxon>Oryzoideae</taxon>
        <taxon>Oryzeae</taxon>
        <taxon>Oryzinae</taxon>
        <taxon>Oryza</taxon>
        <taxon>Oryza sativa</taxon>
    </lineage>
</organism>
<evidence type="ECO:0000313" key="2">
    <source>
        <dbReference type="EMBL" id="EEC75370.1"/>
    </source>
</evidence>
<dbReference type="Proteomes" id="UP000007015">
    <property type="component" value="Chromosome 3"/>
</dbReference>
<feature type="region of interest" description="Disordered" evidence="1">
    <location>
        <begin position="43"/>
        <end position="85"/>
    </location>
</feature>
<dbReference type="Gramene" id="BGIOSGA010630-TA">
    <property type="protein sequence ID" value="BGIOSGA010630-PA"/>
    <property type="gene ID" value="BGIOSGA010630"/>
</dbReference>
<reference evidence="2 3" key="1">
    <citation type="journal article" date="2005" name="PLoS Biol.">
        <title>The genomes of Oryza sativa: a history of duplications.</title>
        <authorList>
            <person name="Yu J."/>
            <person name="Wang J."/>
            <person name="Lin W."/>
            <person name="Li S."/>
            <person name="Li H."/>
            <person name="Zhou J."/>
            <person name="Ni P."/>
            <person name="Dong W."/>
            <person name="Hu S."/>
            <person name="Zeng C."/>
            <person name="Zhang J."/>
            <person name="Zhang Y."/>
            <person name="Li R."/>
            <person name="Xu Z."/>
            <person name="Li S."/>
            <person name="Li X."/>
            <person name="Zheng H."/>
            <person name="Cong L."/>
            <person name="Lin L."/>
            <person name="Yin J."/>
            <person name="Geng J."/>
            <person name="Li G."/>
            <person name="Shi J."/>
            <person name="Liu J."/>
            <person name="Lv H."/>
            <person name="Li J."/>
            <person name="Wang J."/>
            <person name="Deng Y."/>
            <person name="Ran L."/>
            <person name="Shi X."/>
            <person name="Wang X."/>
            <person name="Wu Q."/>
            <person name="Li C."/>
            <person name="Ren X."/>
            <person name="Wang J."/>
            <person name="Wang X."/>
            <person name="Li D."/>
            <person name="Liu D."/>
            <person name="Zhang X."/>
            <person name="Ji Z."/>
            <person name="Zhao W."/>
            <person name="Sun Y."/>
            <person name="Zhang Z."/>
            <person name="Bao J."/>
            <person name="Han Y."/>
            <person name="Dong L."/>
            <person name="Ji J."/>
            <person name="Chen P."/>
            <person name="Wu S."/>
            <person name="Liu J."/>
            <person name="Xiao Y."/>
            <person name="Bu D."/>
            <person name="Tan J."/>
            <person name="Yang L."/>
            <person name="Ye C."/>
            <person name="Zhang J."/>
            <person name="Xu J."/>
            <person name="Zhou Y."/>
            <person name="Yu Y."/>
            <person name="Zhang B."/>
            <person name="Zhuang S."/>
            <person name="Wei H."/>
            <person name="Liu B."/>
            <person name="Lei M."/>
            <person name="Yu H."/>
            <person name="Li Y."/>
            <person name="Xu H."/>
            <person name="Wei S."/>
            <person name="He X."/>
            <person name="Fang L."/>
            <person name="Zhang Z."/>
            <person name="Zhang Y."/>
            <person name="Huang X."/>
            <person name="Su Z."/>
            <person name="Tong W."/>
            <person name="Li J."/>
            <person name="Tong Z."/>
            <person name="Li S."/>
            <person name="Ye J."/>
            <person name="Wang L."/>
            <person name="Fang L."/>
            <person name="Lei T."/>
            <person name="Chen C."/>
            <person name="Chen H."/>
            <person name="Xu Z."/>
            <person name="Li H."/>
            <person name="Huang H."/>
            <person name="Zhang F."/>
            <person name="Xu H."/>
            <person name="Li N."/>
            <person name="Zhao C."/>
            <person name="Li S."/>
            <person name="Dong L."/>
            <person name="Huang Y."/>
            <person name="Li L."/>
            <person name="Xi Y."/>
            <person name="Qi Q."/>
            <person name="Li W."/>
            <person name="Zhang B."/>
            <person name="Hu W."/>
            <person name="Zhang Y."/>
            <person name="Tian X."/>
            <person name="Jiao Y."/>
            <person name="Liang X."/>
            <person name="Jin J."/>
            <person name="Gao L."/>
            <person name="Zheng W."/>
            <person name="Hao B."/>
            <person name="Liu S."/>
            <person name="Wang W."/>
            <person name="Yuan L."/>
            <person name="Cao M."/>
            <person name="McDermott J."/>
            <person name="Samudrala R."/>
            <person name="Wang J."/>
            <person name="Wong G.K."/>
            <person name="Yang H."/>
        </authorList>
    </citation>
    <scope>NUCLEOTIDE SEQUENCE [LARGE SCALE GENOMIC DNA]</scope>
    <source>
        <strain evidence="3">cv. 93-11</strain>
    </source>
</reference>
<evidence type="ECO:0000313" key="3">
    <source>
        <dbReference type="Proteomes" id="UP000007015"/>
    </source>
</evidence>